<dbReference type="GO" id="GO:2001033">
    <property type="term" value="P:negative regulation of double-strand break repair via nonhomologous end joining"/>
    <property type="evidence" value="ECO:0007669"/>
    <property type="project" value="InterPro"/>
</dbReference>
<evidence type="ECO:0008006" key="4">
    <source>
        <dbReference type="Google" id="ProtNLM"/>
    </source>
</evidence>
<evidence type="ECO:0000256" key="1">
    <source>
        <dbReference type="SAM" id="MobiDB-lite"/>
    </source>
</evidence>
<protein>
    <recommendedName>
        <fullName evidence="4">Cell cycle regulator of NHEJ</fullName>
    </recommendedName>
</protein>
<dbReference type="PANTHER" id="PTHR14566:SF0">
    <property type="entry name" value="CELL CYCLE REGULATOR OF NON-HOMOLOGOUS END JOINING"/>
    <property type="match status" value="1"/>
</dbReference>
<evidence type="ECO:0000313" key="3">
    <source>
        <dbReference type="Proteomes" id="UP000472274"/>
    </source>
</evidence>
<reference evidence="2" key="1">
    <citation type="submission" date="2025-08" db="UniProtKB">
        <authorList>
            <consortium name="Ensembl"/>
        </authorList>
    </citation>
    <scope>IDENTIFICATION</scope>
</reference>
<dbReference type="InterPro" id="IPR028278">
    <property type="entry name" value="MRI"/>
</dbReference>
<name>A0A674IR65_9SAUR</name>
<feature type="region of interest" description="Disordered" evidence="1">
    <location>
        <begin position="154"/>
        <end position="198"/>
    </location>
</feature>
<organism evidence="2 3">
    <name type="scientific">Terrapene triunguis</name>
    <name type="common">Three-toed box turtle</name>
    <dbReference type="NCBI Taxonomy" id="2587831"/>
    <lineage>
        <taxon>Eukaryota</taxon>
        <taxon>Metazoa</taxon>
        <taxon>Chordata</taxon>
        <taxon>Craniata</taxon>
        <taxon>Vertebrata</taxon>
        <taxon>Euteleostomi</taxon>
        <taxon>Archelosauria</taxon>
        <taxon>Testudinata</taxon>
        <taxon>Testudines</taxon>
        <taxon>Cryptodira</taxon>
        <taxon>Durocryptodira</taxon>
        <taxon>Testudinoidea</taxon>
        <taxon>Emydidae</taxon>
        <taxon>Terrapene</taxon>
    </lineage>
</organism>
<dbReference type="Proteomes" id="UP000472274">
    <property type="component" value="Unplaced"/>
</dbReference>
<dbReference type="PANTHER" id="PTHR14566">
    <property type="entry name" value="CELL CYCLE REGULATOR OF NON-HOMOLOGOUS END JOINING"/>
    <property type="match status" value="1"/>
</dbReference>
<proteinExistence type="predicted"/>
<dbReference type="AlphaFoldDB" id="A0A674IR65"/>
<feature type="region of interest" description="Disordered" evidence="1">
    <location>
        <begin position="1"/>
        <end position="26"/>
    </location>
</feature>
<keyword evidence="3" id="KW-1185">Reference proteome</keyword>
<feature type="region of interest" description="Disordered" evidence="1">
    <location>
        <begin position="42"/>
        <end position="99"/>
    </location>
</feature>
<dbReference type="GeneTree" id="ENSGT00960000189329"/>
<evidence type="ECO:0000313" key="2">
    <source>
        <dbReference type="Ensembl" id="ENSTMTP00000010678.1"/>
    </source>
</evidence>
<dbReference type="Pfam" id="PF15325">
    <property type="entry name" value="MRI"/>
    <property type="match status" value="1"/>
</dbReference>
<accession>A0A674IR65</accession>
<reference evidence="2" key="2">
    <citation type="submission" date="2025-09" db="UniProtKB">
        <authorList>
            <consortium name="Ensembl"/>
        </authorList>
    </citation>
    <scope>IDENTIFICATION</scope>
</reference>
<dbReference type="GO" id="GO:0005634">
    <property type="term" value="C:nucleus"/>
    <property type="evidence" value="ECO:0007669"/>
    <property type="project" value="TreeGrafter"/>
</dbReference>
<feature type="compositionally biased region" description="Polar residues" evidence="1">
    <location>
        <begin position="154"/>
        <end position="170"/>
    </location>
</feature>
<dbReference type="GO" id="GO:0006303">
    <property type="term" value="P:double-strand break repair via nonhomologous end joining"/>
    <property type="evidence" value="ECO:0007669"/>
    <property type="project" value="TreeGrafter"/>
</dbReference>
<dbReference type="Ensembl" id="ENSTMTT00000011036.1">
    <property type="protein sequence ID" value="ENSTMTP00000010678.1"/>
    <property type="gene ID" value="ENSTMTG00000007746.1"/>
</dbReference>
<sequence>MRLLASPRSQTLPCGSAHSPGPQNTAHGAAWLQERGEVTASPWSQTLPHGSVQPRPPELCARGDRTHGEGERRGRGRQLAALSRGAQTPRLATPGEGGHLPTPALGCARAHPAHPVRMPMPKPLISAQILTVTIYCMNEAELVDVALGVLQEGQQTPTEPQWSPASSGGASTPRPGPGPHAQPDALGCASRTDTEDDEDDALKYVREIFFS</sequence>
<feature type="compositionally biased region" description="Basic and acidic residues" evidence="1">
    <location>
        <begin position="61"/>
        <end position="73"/>
    </location>
</feature>
<dbReference type="GO" id="GO:0005737">
    <property type="term" value="C:cytoplasm"/>
    <property type="evidence" value="ECO:0007669"/>
    <property type="project" value="TreeGrafter"/>
</dbReference>
<dbReference type="InParanoid" id="A0A674IR65"/>